<dbReference type="Proteomes" id="UP001172083">
    <property type="component" value="Unassembled WGS sequence"/>
</dbReference>
<organism evidence="1 2">
    <name type="scientific">Agaribacillus aureus</name>
    <dbReference type="NCBI Taxonomy" id="3051825"/>
    <lineage>
        <taxon>Bacteria</taxon>
        <taxon>Pseudomonadati</taxon>
        <taxon>Bacteroidota</taxon>
        <taxon>Cytophagia</taxon>
        <taxon>Cytophagales</taxon>
        <taxon>Splendidivirgaceae</taxon>
        <taxon>Agaribacillus</taxon>
    </lineage>
</organism>
<keyword evidence="2" id="KW-1185">Reference proteome</keyword>
<evidence type="ECO:0000313" key="1">
    <source>
        <dbReference type="EMBL" id="MDN5210808.1"/>
    </source>
</evidence>
<dbReference type="RefSeq" id="WP_346756148.1">
    <property type="nucleotide sequence ID" value="NZ_JAUJEB010000001.1"/>
</dbReference>
<dbReference type="EMBL" id="JAUJEB010000001">
    <property type="protein sequence ID" value="MDN5210808.1"/>
    <property type="molecule type" value="Genomic_DNA"/>
</dbReference>
<sequence length="52" mass="6029">MIVKKPAGTMVNKWLRAKENRDAKVYLEGMIEMGESYSININGKYVIYQYAI</sequence>
<gene>
    <name evidence="1" type="ORF">QQ020_02075</name>
</gene>
<name>A0ABT8KZE7_9BACT</name>
<evidence type="ECO:0000313" key="2">
    <source>
        <dbReference type="Proteomes" id="UP001172083"/>
    </source>
</evidence>
<accession>A0ABT8KZE7</accession>
<comment type="caution">
    <text evidence="1">The sequence shown here is derived from an EMBL/GenBank/DDBJ whole genome shotgun (WGS) entry which is preliminary data.</text>
</comment>
<proteinExistence type="predicted"/>
<reference evidence="1" key="1">
    <citation type="submission" date="2023-06" db="EMBL/GenBank/DDBJ databases">
        <title>Genomic of Agaribacillus aureum.</title>
        <authorList>
            <person name="Wang G."/>
        </authorList>
    </citation>
    <scope>NUCLEOTIDE SEQUENCE</scope>
    <source>
        <strain evidence="1">BMA12</strain>
    </source>
</reference>
<protein>
    <submittedName>
        <fullName evidence="1">Uncharacterized protein</fullName>
    </submittedName>
</protein>